<evidence type="ECO:0000313" key="1">
    <source>
        <dbReference type="EMBL" id="TPW76025.1"/>
    </source>
</evidence>
<dbReference type="Gene3D" id="3.40.50.300">
    <property type="entry name" value="P-loop containing nucleotide triphosphate hydrolases"/>
    <property type="match status" value="1"/>
</dbReference>
<organism evidence="1 2">
    <name type="scientific">Schumannella soli</name>
    <dbReference type="NCBI Taxonomy" id="2590779"/>
    <lineage>
        <taxon>Bacteria</taxon>
        <taxon>Bacillati</taxon>
        <taxon>Actinomycetota</taxon>
        <taxon>Actinomycetes</taxon>
        <taxon>Micrococcales</taxon>
        <taxon>Microbacteriaceae</taxon>
        <taxon>Schumannella</taxon>
    </lineage>
</organism>
<gene>
    <name evidence="1" type="ORF">FJ657_09380</name>
</gene>
<dbReference type="AlphaFoldDB" id="A0A506Y1W8"/>
<evidence type="ECO:0000313" key="2">
    <source>
        <dbReference type="Proteomes" id="UP000316252"/>
    </source>
</evidence>
<dbReference type="SUPFAM" id="SSF52540">
    <property type="entry name" value="P-loop containing nucleoside triphosphate hydrolases"/>
    <property type="match status" value="1"/>
</dbReference>
<sequence length="224" mass="25324">MPRWSPKRRAVLEALAAEITHLYPHGRIAIAIDGLEGVGRGEFARDLVEALRQDDRSAFSADLADFGRSRADILERGGDGDLAWYREQLDVSLLRRALIEPFRMGGSAGFQLAAFDPARDAPRESAWTTAPPDAYLVVHGDFANRPELRDLWSWSLWLEAPVATVYERLADGTGLRRDPDADEHRRRRWAQDHYRREADPIARAVALIDLTDAEHPRRIFADSC</sequence>
<proteinExistence type="predicted"/>
<dbReference type="GO" id="GO:0016301">
    <property type="term" value="F:kinase activity"/>
    <property type="evidence" value="ECO:0007669"/>
    <property type="project" value="UniProtKB-KW"/>
</dbReference>
<dbReference type="EMBL" id="VHQG01000002">
    <property type="protein sequence ID" value="TPW76025.1"/>
    <property type="molecule type" value="Genomic_DNA"/>
</dbReference>
<keyword evidence="1" id="KW-0418">Kinase</keyword>
<dbReference type="Proteomes" id="UP000316252">
    <property type="component" value="Unassembled WGS sequence"/>
</dbReference>
<name>A0A506Y1W8_9MICO</name>
<comment type="caution">
    <text evidence="1">The sequence shown here is derived from an EMBL/GenBank/DDBJ whole genome shotgun (WGS) entry which is preliminary data.</text>
</comment>
<dbReference type="RefSeq" id="WP_141163382.1">
    <property type="nucleotide sequence ID" value="NZ_VHQG01000002.1"/>
</dbReference>
<keyword evidence="1" id="KW-0808">Transferase</keyword>
<dbReference type="OrthoDB" id="572586at2"/>
<reference evidence="1 2" key="1">
    <citation type="submission" date="2019-06" db="EMBL/GenBank/DDBJ databases">
        <authorList>
            <person name="Li F."/>
        </authorList>
    </citation>
    <scope>NUCLEOTIDE SEQUENCE [LARGE SCALE GENOMIC DNA]</scope>
    <source>
        <strain evidence="1 2">10F1D-1</strain>
    </source>
</reference>
<accession>A0A506Y1W8</accession>
<protein>
    <submittedName>
        <fullName evidence="1">Uridine kinase</fullName>
    </submittedName>
</protein>
<keyword evidence="2" id="KW-1185">Reference proteome</keyword>
<dbReference type="InterPro" id="IPR027417">
    <property type="entry name" value="P-loop_NTPase"/>
</dbReference>